<feature type="signal peptide" evidence="1">
    <location>
        <begin position="1"/>
        <end position="24"/>
    </location>
</feature>
<proteinExistence type="predicted"/>
<protein>
    <submittedName>
        <fullName evidence="2">Uncharacterized protein</fullName>
    </submittedName>
</protein>
<name>A0AAV0U214_HYABA</name>
<dbReference type="Proteomes" id="UP001162031">
    <property type="component" value="Unassembled WGS sequence"/>
</dbReference>
<comment type="caution">
    <text evidence="2">The sequence shown here is derived from an EMBL/GenBank/DDBJ whole genome shotgun (WGS) entry which is preliminary data.</text>
</comment>
<accession>A0AAV0U214</accession>
<organism evidence="2 3">
    <name type="scientific">Hyaloperonospora brassicae</name>
    <name type="common">Brassica downy mildew</name>
    <name type="synonym">Peronospora brassicae</name>
    <dbReference type="NCBI Taxonomy" id="162125"/>
    <lineage>
        <taxon>Eukaryota</taxon>
        <taxon>Sar</taxon>
        <taxon>Stramenopiles</taxon>
        <taxon>Oomycota</taxon>
        <taxon>Peronosporomycetes</taxon>
        <taxon>Peronosporales</taxon>
        <taxon>Peronosporaceae</taxon>
        <taxon>Hyaloperonospora</taxon>
    </lineage>
</organism>
<keyword evidence="1" id="KW-0732">Signal</keyword>
<dbReference type="AlphaFoldDB" id="A0AAV0U214"/>
<feature type="chain" id="PRO_5043818821" evidence="1">
    <location>
        <begin position="25"/>
        <end position="334"/>
    </location>
</feature>
<keyword evidence="3" id="KW-1185">Reference proteome</keyword>
<reference evidence="2" key="1">
    <citation type="submission" date="2022-12" db="EMBL/GenBank/DDBJ databases">
        <authorList>
            <person name="Webb A."/>
        </authorList>
    </citation>
    <scope>NUCLEOTIDE SEQUENCE</scope>
    <source>
        <strain evidence="2">Hp1</strain>
    </source>
</reference>
<evidence type="ECO:0000256" key="1">
    <source>
        <dbReference type="SAM" id="SignalP"/>
    </source>
</evidence>
<sequence length="334" mass="35804">MVTFAGLFGAAATAAVFAVAAVNGDQDTTSAVSASVQPAADLLSVSRADLTVDTACVLTDFRSATPDFIALNNIVAIIKNSPSLLSPYVSDPLIIEDVTLAALNYSYLGYDLLLTPTFNWFNVSGITTIAPYAVNVTSHNKVNLGAAFTGTVALNGTITFEVAQLKRSWAQICVVDPLHPIECNSQTVTVHLTVSVEKPHVTANVKANVIECAPGIPVTACQNLTMSTITVDALGGNISAVYASVYKHLKDVKINTLKLGWDVITENDIAYVVHDANPFVSHFLTQLLSTDIDRLNEKGAYYHRYVHVVRAILLSLMDKTVDSSLEPQFRATCL</sequence>
<gene>
    <name evidence="2" type="ORF">HBR001_LOCUS5027</name>
</gene>
<dbReference type="EMBL" id="CANTFL010001073">
    <property type="protein sequence ID" value="CAI5730957.1"/>
    <property type="molecule type" value="Genomic_DNA"/>
</dbReference>
<evidence type="ECO:0000313" key="3">
    <source>
        <dbReference type="Proteomes" id="UP001162031"/>
    </source>
</evidence>
<evidence type="ECO:0000313" key="2">
    <source>
        <dbReference type="EMBL" id="CAI5730957.1"/>
    </source>
</evidence>